<dbReference type="Gene3D" id="3.40.50.2000">
    <property type="entry name" value="Glycogen Phosphorylase B"/>
    <property type="match status" value="2"/>
</dbReference>
<dbReference type="PANTHER" id="PTHR46401">
    <property type="entry name" value="GLYCOSYLTRANSFERASE WBBK-RELATED"/>
    <property type="match status" value="1"/>
</dbReference>
<dbReference type="SUPFAM" id="SSF53756">
    <property type="entry name" value="UDP-Glycosyltransferase/glycogen phosphorylase"/>
    <property type="match status" value="1"/>
</dbReference>
<dbReference type="Pfam" id="PF13439">
    <property type="entry name" value="Glyco_transf_4"/>
    <property type="match status" value="1"/>
</dbReference>
<dbReference type="InterPro" id="IPR028098">
    <property type="entry name" value="Glyco_trans_4-like_N"/>
</dbReference>
<dbReference type="GO" id="GO:0009103">
    <property type="term" value="P:lipopolysaccharide biosynthetic process"/>
    <property type="evidence" value="ECO:0007669"/>
    <property type="project" value="TreeGrafter"/>
</dbReference>
<keyword evidence="1" id="KW-0808">Transferase</keyword>
<evidence type="ECO:0000259" key="2">
    <source>
        <dbReference type="Pfam" id="PF00534"/>
    </source>
</evidence>
<sequence>MKPILPLINNYPKKMKILCFSPHTPPEIRPQAILIGKMVPEWKRQGIEPVILSLPGEEWNIDVPKYKMPRFKPNKFLAKIPGYFRLAEFFYHRQLVKLCLKIMAKEKIEAIFSFANPQVCNIVGAMVRKQTGIPFIAHFSDPWYDSEYQNLSKRQAKRILKKETAIMEQADRIIFVSQETLDLVMKKYPTEIRQKARVIPHCYDLNDYPKDEPKKENKFVISYIGVFYEQRNPGILFQTLSKITEEDETFLEKIKIVLVGSVDNYAGYTYEKIEKMLRQYGLEKITEILPRVEFKESLRLMKQSDCLVVIDANFGISPFLPSKAIDYAASGKIILGITPTNSTISKFLDKLGYRSFNYEETEEMAAYLKDLAAGKIKHHLNWEFLKNYDVKNTTAKLVTIIKEII</sequence>
<dbReference type="InterPro" id="IPR001296">
    <property type="entry name" value="Glyco_trans_1"/>
</dbReference>
<evidence type="ECO:0000313" key="5">
    <source>
        <dbReference type="Proteomes" id="UP000177376"/>
    </source>
</evidence>
<protein>
    <submittedName>
        <fullName evidence="4">Uncharacterized protein</fullName>
    </submittedName>
</protein>
<evidence type="ECO:0000256" key="1">
    <source>
        <dbReference type="ARBA" id="ARBA00022679"/>
    </source>
</evidence>
<name>A0A1G1YL72_9BACT</name>
<proteinExistence type="predicted"/>
<dbReference type="AlphaFoldDB" id="A0A1G1YL72"/>
<dbReference type="PANTHER" id="PTHR46401:SF2">
    <property type="entry name" value="GLYCOSYLTRANSFERASE WBBK-RELATED"/>
    <property type="match status" value="1"/>
</dbReference>
<evidence type="ECO:0000313" key="4">
    <source>
        <dbReference type="EMBL" id="OGY52586.1"/>
    </source>
</evidence>
<dbReference type="Pfam" id="PF00534">
    <property type="entry name" value="Glycos_transf_1"/>
    <property type="match status" value="1"/>
</dbReference>
<accession>A0A1G1YL72</accession>
<feature type="domain" description="Glycosyl transferase family 1" evidence="2">
    <location>
        <begin position="208"/>
        <end position="310"/>
    </location>
</feature>
<dbReference type="Proteomes" id="UP000177376">
    <property type="component" value="Unassembled WGS sequence"/>
</dbReference>
<comment type="caution">
    <text evidence="4">The sequence shown here is derived from an EMBL/GenBank/DDBJ whole genome shotgun (WGS) entry which is preliminary data.</text>
</comment>
<dbReference type="GO" id="GO:0016757">
    <property type="term" value="F:glycosyltransferase activity"/>
    <property type="evidence" value="ECO:0007669"/>
    <property type="project" value="InterPro"/>
</dbReference>
<dbReference type="EMBL" id="MHIM01000014">
    <property type="protein sequence ID" value="OGY52586.1"/>
    <property type="molecule type" value="Genomic_DNA"/>
</dbReference>
<reference evidence="4 5" key="1">
    <citation type="journal article" date="2016" name="Nat. Commun.">
        <title>Thousands of microbial genomes shed light on interconnected biogeochemical processes in an aquifer system.</title>
        <authorList>
            <person name="Anantharaman K."/>
            <person name="Brown C.T."/>
            <person name="Hug L.A."/>
            <person name="Sharon I."/>
            <person name="Castelle C.J."/>
            <person name="Probst A.J."/>
            <person name="Thomas B.C."/>
            <person name="Singh A."/>
            <person name="Wilkins M.J."/>
            <person name="Karaoz U."/>
            <person name="Brodie E.L."/>
            <person name="Williams K.H."/>
            <person name="Hubbard S.S."/>
            <person name="Banfield J.F."/>
        </authorList>
    </citation>
    <scope>NUCLEOTIDE SEQUENCE [LARGE SCALE GENOMIC DNA]</scope>
</reference>
<feature type="domain" description="Glycosyltransferase subfamily 4-like N-terminal" evidence="3">
    <location>
        <begin position="40"/>
        <end position="206"/>
    </location>
</feature>
<organism evidence="4 5">
    <name type="scientific">Candidatus Buchananbacteria bacterium RIFCSPLOWO2_01_FULL_39_33</name>
    <dbReference type="NCBI Taxonomy" id="1797543"/>
    <lineage>
        <taxon>Bacteria</taxon>
        <taxon>Candidatus Buchananiibacteriota</taxon>
    </lineage>
</organism>
<evidence type="ECO:0000259" key="3">
    <source>
        <dbReference type="Pfam" id="PF13439"/>
    </source>
</evidence>
<gene>
    <name evidence="4" type="ORF">A3A02_04225</name>
</gene>